<dbReference type="AlphaFoldDB" id="A0A9X3M9X5"/>
<accession>A0A9X3M9X5</accession>
<protein>
    <submittedName>
        <fullName evidence="2">Uncharacterized protein</fullName>
    </submittedName>
</protein>
<comment type="caution">
    <text evidence="2">The sequence shown here is derived from an EMBL/GenBank/DDBJ whole genome shotgun (WGS) entry which is preliminary data.</text>
</comment>
<feature type="transmembrane region" description="Helical" evidence="1">
    <location>
        <begin position="37"/>
        <end position="59"/>
    </location>
</feature>
<evidence type="ECO:0000313" key="5">
    <source>
        <dbReference type="Proteomes" id="UP001185631"/>
    </source>
</evidence>
<dbReference type="Proteomes" id="UP001185631">
    <property type="component" value="Unassembled WGS sequence"/>
</dbReference>
<proteinExistence type="predicted"/>
<dbReference type="RefSeq" id="WP_269945607.1">
    <property type="nucleotide sequence ID" value="NZ_JAKMUU010000001.1"/>
</dbReference>
<keyword evidence="1" id="KW-0812">Transmembrane</keyword>
<evidence type="ECO:0000313" key="3">
    <source>
        <dbReference type="EMBL" id="MDV2423163.1"/>
    </source>
</evidence>
<name>A0A9X3M9X5_9CORY</name>
<evidence type="ECO:0000256" key="1">
    <source>
        <dbReference type="SAM" id="Phobius"/>
    </source>
</evidence>
<dbReference type="EMBL" id="JAVBID010000001">
    <property type="protein sequence ID" value="MDV2423163.1"/>
    <property type="molecule type" value="Genomic_DNA"/>
</dbReference>
<evidence type="ECO:0000313" key="2">
    <source>
        <dbReference type="EMBL" id="MCZ9306398.1"/>
    </source>
</evidence>
<gene>
    <name evidence="2" type="ORF">L8V01_02715</name>
    <name evidence="3" type="ORF">RAE13_01870</name>
</gene>
<dbReference type="EMBL" id="JAKMUU010000001">
    <property type="protein sequence ID" value="MCZ9306398.1"/>
    <property type="molecule type" value="Genomic_DNA"/>
</dbReference>
<keyword evidence="5" id="KW-1185">Reference proteome</keyword>
<evidence type="ECO:0000313" key="4">
    <source>
        <dbReference type="Proteomes" id="UP001146430"/>
    </source>
</evidence>
<sequence length="100" mass="10799">MNDMRFDSPPISLATLISNNADGKFSSTFTLSLIAKISLYIAGTAAMVISLAPVVSIHFGGSATLELHRTDGHISATRMRLALITRMTFLFRNQDGSTHS</sequence>
<keyword evidence="1" id="KW-1133">Transmembrane helix</keyword>
<keyword evidence="1" id="KW-0472">Membrane</keyword>
<reference evidence="2" key="1">
    <citation type="submission" date="2022-02" db="EMBL/GenBank/DDBJ databases">
        <title>Corynebacterium sp. from urogenital microbiome.</title>
        <authorList>
            <person name="Cappelli E.A."/>
            <person name="Ribeiro T.G."/>
            <person name="Peixe L."/>
        </authorList>
    </citation>
    <scope>NUCLEOTIDE SEQUENCE</scope>
    <source>
        <strain evidence="2">C8Ua_181</strain>
    </source>
</reference>
<organism evidence="2 4">
    <name type="scientific">Corynebacterium curieae</name>
    <dbReference type="NCBI Taxonomy" id="2913500"/>
    <lineage>
        <taxon>Bacteria</taxon>
        <taxon>Bacillati</taxon>
        <taxon>Actinomycetota</taxon>
        <taxon>Actinomycetes</taxon>
        <taxon>Mycobacteriales</taxon>
        <taxon>Corynebacteriaceae</taxon>
        <taxon>Corynebacterium</taxon>
    </lineage>
</organism>
<dbReference type="Proteomes" id="UP001146430">
    <property type="component" value="Unassembled WGS sequence"/>
</dbReference>
<reference evidence="3 5" key="2">
    <citation type="submission" date="2023-08" db="EMBL/GenBank/DDBJ databases">
        <title>Genomic characterization of the C. tuberculostearicum species complex, a ubiquitous member of the human skin microbiome.</title>
        <authorList>
            <person name="Ahmed N."/>
            <person name="Deming C."/>
            <person name="Conlan S."/>
            <person name="Segre J."/>
        </authorList>
    </citation>
    <scope>NUCLEOTIDE SEQUENCE [LARGE SCALE GENOMIC DNA]</scope>
    <source>
        <strain evidence="3 5">CTNIH19</strain>
    </source>
</reference>